<dbReference type="InterPro" id="IPR001820">
    <property type="entry name" value="TIMP"/>
</dbReference>
<keyword evidence="7" id="KW-1185">Reference proteome</keyword>
<reference evidence="6 7" key="1">
    <citation type="journal article" date="2018" name="Gigascience">
        <title>Genomes of trombidid mites reveal novel predicted allergens and laterally-transferred genes associated with secondary metabolism.</title>
        <authorList>
            <person name="Dong X."/>
            <person name="Chaisiri K."/>
            <person name="Xia D."/>
            <person name="Armstrong S.D."/>
            <person name="Fang Y."/>
            <person name="Donnelly M.J."/>
            <person name="Kadowaki T."/>
            <person name="McGarry J.W."/>
            <person name="Darby A.C."/>
            <person name="Makepeace B.L."/>
        </authorList>
    </citation>
    <scope>NUCLEOTIDE SEQUENCE [LARGE SCALE GENOMIC DNA]</scope>
    <source>
        <strain evidence="6">UoL-UT</strain>
    </source>
</reference>
<evidence type="ECO:0000313" key="7">
    <source>
        <dbReference type="Proteomes" id="UP000288716"/>
    </source>
</evidence>
<keyword evidence="3" id="KW-1015">Disulfide bond</keyword>
<dbReference type="Pfam" id="PF00965">
    <property type="entry name" value="TIMP"/>
    <property type="match status" value="1"/>
</dbReference>
<protein>
    <recommendedName>
        <fullName evidence="5">NTR domain-containing protein</fullName>
    </recommendedName>
</protein>
<evidence type="ECO:0000256" key="1">
    <source>
        <dbReference type="ARBA" id="ARBA00004613"/>
    </source>
</evidence>
<evidence type="ECO:0000259" key="5">
    <source>
        <dbReference type="PROSITE" id="PS50189"/>
    </source>
</evidence>
<accession>A0A443RX52</accession>
<keyword evidence="4" id="KW-0472">Membrane</keyword>
<keyword evidence="2" id="KW-0964">Secreted</keyword>
<dbReference type="GO" id="GO:0005576">
    <property type="term" value="C:extracellular region"/>
    <property type="evidence" value="ECO:0007669"/>
    <property type="project" value="UniProtKB-SubCell"/>
</dbReference>
<keyword evidence="4" id="KW-1133">Transmembrane helix</keyword>
<gene>
    <name evidence="6" type="ORF">B4U80_14372</name>
</gene>
<comment type="caution">
    <text evidence="6">The sequence shown here is derived from an EMBL/GenBank/DDBJ whole genome shotgun (WGS) entry which is preliminary data.</text>
</comment>
<name>A0A443RX52_9ACAR</name>
<dbReference type="SUPFAM" id="SSF50242">
    <property type="entry name" value="TIMP-like"/>
    <property type="match status" value="1"/>
</dbReference>
<keyword evidence="4" id="KW-0812">Transmembrane</keyword>
<dbReference type="InterPro" id="IPR008993">
    <property type="entry name" value="TIMP-like_OB-fold"/>
</dbReference>
<organism evidence="6 7">
    <name type="scientific">Leptotrombidium deliense</name>
    <dbReference type="NCBI Taxonomy" id="299467"/>
    <lineage>
        <taxon>Eukaryota</taxon>
        <taxon>Metazoa</taxon>
        <taxon>Ecdysozoa</taxon>
        <taxon>Arthropoda</taxon>
        <taxon>Chelicerata</taxon>
        <taxon>Arachnida</taxon>
        <taxon>Acari</taxon>
        <taxon>Acariformes</taxon>
        <taxon>Trombidiformes</taxon>
        <taxon>Prostigmata</taxon>
        <taxon>Anystina</taxon>
        <taxon>Parasitengona</taxon>
        <taxon>Trombiculoidea</taxon>
        <taxon>Trombiculidae</taxon>
        <taxon>Leptotrombidium</taxon>
    </lineage>
</organism>
<dbReference type="OrthoDB" id="6536518at2759"/>
<evidence type="ECO:0000256" key="3">
    <source>
        <dbReference type="ARBA" id="ARBA00023157"/>
    </source>
</evidence>
<feature type="transmembrane region" description="Helical" evidence="4">
    <location>
        <begin position="60"/>
        <end position="80"/>
    </location>
</feature>
<evidence type="ECO:0000256" key="2">
    <source>
        <dbReference type="ARBA" id="ARBA00022525"/>
    </source>
</evidence>
<dbReference type="AlphaFoldDB" id="A0A443RX52"/>
<evidence type="ECO:0000256" key="4">
    <source>
        <dbReference type="SAM" id="Phobius"/>
    </source>
</evidence>
<proteinExistence type="predicted"/>
<dbReference type="Proteomes" id="UP000288716">
    <property type="component" value="Unassembled WGS sequence"/>
</dbReference>
<dbReference type="GO" id="GO:0008191">
    <property type="term" value="F:metalloendopeptidase inhibitor activity"/>
    <property type="evidence" value="ECO:0007669"/>
    <property type="project" value="InterPro"/>
</dbReference>
<evidence type="ECO:0000313" key="6">
    <source>
        <dbReference type="EMBL" id="RWS19784.1"/>
    </source>
</evidence>
<dbReference type="Gene3D" id="2.40.50.120">
    <property type="match status" value="1"/>
</dbReference>
<feature type="domain" description="NTR" evidence="5">
    <location>
        <begin position="71"/>
        <end position="199"/>
    </location>
</feature>
<comment type="subcellular location">
    <subcellularLocation>
        <location evidence="1">Secreted</location>
    </subcellularLocation>
</comment>
<dbReference type="InterPro" id="IPR001134">
    <property type="entry name" value="Netrin_domain"/>
</dbReference>
<sequence length="213" mass="23621">MKCCLRCKLKCKNNTVKLNVIFAIKSKTLDVKPLRLEKYKKRLFRKGQNRNKKVNKNEQSVVNSFITAIVCGSCVLLSLLKSKTGGKIVHSESVIVVDVKDIQELIFARIYNVTVNEVLKTSGNASGVTIVTTPYGPGLCGVELKNGTDYLISGTVLDNLFHTQTHGLSSSLCGHLQEWGTLSDTEKEVIRNQFKPLNCPTPSPLLINPFKQQ</sequence>
<dbReference type="PROSITE" id="PS50189">
    <property type="entry name" value="NTR"/>
    <property type="match status" value="1"/>
</dbReference>
<dbReference type="EMBL" id="NCKV01022714">
    <property type="protein sequence ID" value="RWS19784.1"/>
    <property type="molecule type" value="Genomic_DNA"/>
</dbReference>
<dbReference type="VEuPathDB" id="VectorBase:LDEU012256"/>